<dbReference type="EMBL" id="DF820489">
    <property type="protein sequence ID" value="GAK30968.1"/>
    <property type="molecule type" value="Genomic_DNA"/>
</dbReference>
<sequence>MGIMNFSEYMSLPLDDKLNEFMNTRLATNRTASYYVNWHKAQENVAKYELELNTLNYLIGKPHIKSEMVKLFTAQPDLLKAIPTLIAARDKVLDVLSIDEDKNFKFYNLNFEEIEIEKLEQYIDFIEETGLMNFLQNDIHQSLVDFSYGVEVGLDSNGRKNRSGQQNESILEIDLIKLTEGTDLEFSTQTYVKDIKLKWGIDVPTDKSSRRFDGVVFNPKTNKVTIIETNFYGGGGSKLKAVSGEFRDLNTYISGENVNFVWISDGPGWNTARLPLTEAFEVIPYIINLTMVNLGYLKEIVDL</sequence>
<dbReference type="EC" id="3.1.21.4" evidence="1"/>
<dbReference type="InterPro" id="IPR021191">
    <property type="entry name" value="Restrct_endonuc_II_DpnII"/>
</dbReference>
<proteinExistence type="inferred from homology"/>
<name>A0A069CUR4_WEIOS</name>
<protein>
    <recommendedName>
        <fullName evidence="1">Type-2 restriction enzyme</fullName>
        <ecNumber evidence="1">3.1.21.4</ecNumber>
    </recommendedName>
</protein>
<evidence type="ECO:0000256" key="1">
    <source>
        <dbReference type="PIRNR" id="PIRNR016080"/>
    </source>
</evidence>
<dbReference type="InterPro" id="IPR007637">
    <property type="entry name" value="Restrct_endonuc_II_DpnII-like"/>
</dbReference>
<comment type="function">
    <text evidence="1">A P subtype restriction enzyme that recognizes the double-stranded unmethylated sequence 5'-GATC-3'.</text>
</comment>
<accession>A0A069CUR4</accession>
<comment type="catalytic activity">
    <reaction evidence="1">
        <text>Endonucleolytic cleavage of DNA to give specific double-stranded fragments with terminal 5'-phosphates.</text>
        <dbReference type="EC" id="3.1.21.4"/>
    </reaction>
</comment>
<organism evidence="3 4">
    <name type="scientific">Weissella oryzae (strain DSM 25784 / JCM 18191 / LMG 30913 / SG25)</name>
    <dbReference type="NCBI Taxonomy" id="1329250"/>
    <lineage>
        <taxon>Bacteria</taxon>
        <taxon>Bacillati</taxon>
        <taxon>Bacillota</taxon>
        <taxon>Bacilli</taxon>
        <taxon>Lactobacillales</taxon>
        <taxon>Lactobacillaceae</taxon>
        <taxon>Weissella</taxon>
    </lineage>
</organism>
<dbReference type="GO" id="GO:0009307">
    <property type="term" value="P:DNA restriction-modification system"/>
    <property type="evidence" value="ECO:0007669"/>
    <property type="project" value="UniProtKB-UniRule"/>
</dbReference>
<dbReference type="AlphaFoldDB" id="A0A069CUR4"/>
<evidence type="ECO:0000313" key="3">
    <source>
        <dbReference type="EMBL" id="GAK30968.1"/>
    </source>
</evidence>
<reference evidence="4" key="1">
    <citation type="journal article" date="2014" name="Genome Announc.">
        <title>Draft genome sequence of Weissella oryzae SG25T, isolated from fermented rice grains.</title>
        <authorList>
            <person name="Tanizawa Y."/>
            <person name="Fujisawa T."/>
            <person name="Mochizuki T."/>
            <person name="Kaminuma E."/>
            <person name="Suzuki Y."/>
            <person name="Nakamura Y."/>
            <person name="Tohno M."/>
        </authorList>
    </citation>
    <scope>NUCLEOTIDE SEQUENCE [LARGE SCALE GENOMIC DNA]</scope>
    <source>
        <strain evidence="4">DSM 25784 / JCM 18191 / LMG 30913 / SG25</strain>
    </source>
</reference>
<keyword evidence="4" id="KW-1185">Reference proteome</keyword>
<evidence type="ECO:0000313" key="4">
    <source>
        <dbReference type="Proteomes" id="UP000030643"/>
    </source>
</evidence>
<comment type="similarity">
    <text evidence="1">Belongs to the DpnII type II restriction endonuclease family.</text>
</comment>
<feature type="domain" description="Restriction endonuclease type II DpnII-like" evidence="2">
    <location>
        <begin position="18"/>
        <end position="299"/>
    </location>
</feature>
<keyword evidence="1" id="KW-0680">Restriction system</keyword>
<dbReference type="STRING" id="1329250.WOSG25_060900"/>
<dbReference type="Pfam" id="PF04556">
    <property type="entry name" value="DpnII"/>
    <property type="match status" value="1"/>
</dbReference>
<keyword evidence="1" id="KW-0378">Hydrolase</keyword>
<dbReference type="GO" id="GO:0009036">
    <property type="term" value="F:type II site-specific deoxyribonuclease activity"/>
    <property type="evidence" value="ECO:0007669"/>
    <property type="project" value="UniProtKB-UniRule"/>
</dbReference>
<dbReference type="GO" id="GO:0003677">
    <property type="term" value="F:DNA binding"/>
    <property type="evidence" value="ECO:0007669"/>
    <property type="project" value="UniProtKB-UniRule"/>
</dbReference>
<dbReference type="PIRSF" id="PIRSF016080">
    <property type="entry name" value="Restrict_endonuc_II_DpmII"/>
    <property type="match status" value="1"/>
</dbReference>
<gene>
    <name evidence="3" type="ORF">WOSG25_060900</name>
</gene>
<dbReference type="eggNOG" id="ENOG502Z7V5">
    <property type="taxonomic scope" value="Bacteria"/>
</dbReference>
<evidence type="ECO:0000259" key="2">
    <source>
        <dbReference type="Pfam" id="PF04556"/>
    </source>
</evidence>
<dbReference type="Proteomes" id="UP000030643">
    <property type="component" value="Unassembled WGS sequence"/>
</dbReference>
<keyword evidence="1" id="KW-0255">Endonuclease</keyword>
<keyword evidence="1" id="KW-0540">Nuclease</keyword>